<sequence length="127" mass="13113">MRRLAAVMAIVLWAAAFAGLAQITGHEHPVHLPHPVAAAIGEDSAALMLDHPHVGGDAASHLPDAFTAAVLPRTSLAVAAFSVVVLIVGCAVLCGCAAVRAQRGPPDRHGVLIAGQELLLRICISRR</sequence>
<accession>A0A378UTH3</accession>
<keyword evidence="1" id="KW-0472">Membrane</keyword>
<dbReference type="Proteomes" id="UP000255389">
    <property type="component" value="Unassembled WGS sequence"/>
</dbReference>
<dbReference type="EMBL" id="UGQY01000003">
    <property type="protein sequence ID" value="STZ88286.1"/>
    <property type="molecule type" value="Genomic_DNA"/>
</dbReference>
<dbReference type="RefSeq" id="WP_131814263.1">
    <property type="nucleotide sequence ID" value="NZ_LZLO01000056.1"/>
</dbReference>
<gene>
    <name evidence="3" type="ORF">NCTC1542_03070</name>
</gene>
<protein>
    <submittedName>
        <fullName evidence="3">Lipoprotein LpqS</fullName>
    </submittedName>
</protein>
<dbReference type="AlphaFoldDB" id="A0A378UTH3"/>
<feature type="transmembrane region" description="Helical" evidence="1">
    <location>
        <begin position="76"/>
        <end position="99"/>
    </location>
</feature>
<keyword evidence="1" id="KW-0812">Transmembrane</keyword>
<keyword evidence="3" id="KW-0449">Lipoprotein</keyword>
<dbReference type="Pfam" id="PF26327">
    <property type="entry name" value="LpqS"/>
    <property type="match status" value="1"/>
</dbReference>
<evidence type="ECO:0000256" key="1">
    <source>
        <dbReference type="SAM" id="Phobius"/>
    </source>
</evidence>
<keyword evidence="1" id="KW-1133">Transmembrane helix</keyword>
<dbReference type="InterPro" id="IPR058714">
    <property type="entry name" value="LpqS"/>
</dbReference>
<feature type="chain" id="PRO_5038861939" evidence="2">
    <location>
        <begin position="19"/>
        <end position="127"/>
    </location>
</feature>
<keyword evidence="2" id="KW-0732">Signal</keyword>
<feature type="signal peptide" evidence="2">
    <location>
        <begin position="1"/>
        <end position="18"/>
    </location>
</feature>
<reference evidence="3 4" key="1">
    <citation type="submission" date="2018-06" db="EMBL/GenBank/DDBJ databases">
        <authorList>
            <consortium name="Pathogen Informatics"/>
            <person name="Doyle S."/>
        </authorList>
    </citation>
    <scope>NUCLEOTIDE SEQUENCE [LARGE SCALE GENOMIC DNA]</scope>
    <source>
        <strain evidence="3 4">NCTC1542</strain>
    </source>
</reference>
<name>A0A378UTH3_MYCFO</name>
<proteinExistence type="predicted"/>
<evidence type="ECO:0000313" key="4">
    <source>
        <dbReference type="Proteomes" id="UP000255389"/>
    </source>
</evidence>
<evidence type="ECO:0000256" key="2">
    <source>
        <dbReference type="SAM" id="SignalP"/>
    </source>
</evidence>
<organism evidence="3 4">
    <name type="scientific">Mycolicibacterium fortuitum</name>
    <name type="common">Mycobacterium fortuitum</name>
    <dbReference type="NCBI Taxonomy" id="1766"/>
    <lineage>
        <taxon>Bacteria</taxon>
        <taxon>Bacillati</taxon>
        <taxon>Actinomycetota</taxon>
        <taxon>Actinomycetes</taxon>
        <taxon>Mycobacteriales</taxon>
        <taxon>Mycobacteriaceae</taxon>
        <taxon>Mycolicibacterium</taxon>
    </lineage>
</organism>
<evidence type="ECO:0000313" key="3">
    <source>
        <dbReference type="EMBL" id="STZ88286.1"/>
    </source>
</evidence>